<evidence type="ECO:0000256" key="1">
    <source>
        <dbReference type="SAM" id="MobiDB-lite"/>
    </source>
</evidence>
<keyword evidence="3" id="KW-1185">Reference proteome</keyword>
<protein>
    <submittedName>
        <fullName evidence="2">Uncharacterized protein</fullName>
    </submittedName>
</protein>
<evidence type="ECO:0000313" key="2">
    <source>
        <dbReference type="EMBL" id="CAL1382301.1"/>
    </source>
</evidence>
<dbReference type="AlphaFoldDB" id="A0AAV2E8S2"/>
<accession>A0AAV2E8S2</accession>
<dbReference type="Proteomes" id="UP001497516">
    <property type="component" value="Chromosome 4"/>
</dbReference>
<feature type="region of interest" description="Disordered" evidence="1">
    <location>
        <begin position="106"/>
        <end position="171"/>
    </location>
</feature>
<proteinExistence type="predicted"/>
<reference evidence="2 3" key="1">
    <citation type="submission" date="2024-04" db="EMBL/GenBank/DDBJ databases">
        <authorList>
            <person name="Fracassetti M."/>
        </authorList>
    </citation>
    <scope>NUCLEOTIDE SEQUENCE [LARGE SCALE GENOMIC DNA]</scope>
</reference>
<name>A0AAV2E8S2_9ROSI</name>
<evidence type="ECO:0000313" key="3">
    <source>
        <dbReference type="Proteomes" id="UP001497516"/>
    </source>
</evidence>
<feature type="compositionally biased region" description="Polar residues" evidence="1">
    <location>
        <begin position="27"/>
        <end position="71"/>
    </location>
</feature>
<gene>
    <name evidence="2" type="ORF">LTRI10_LOCUS23630</name>
</gene>
<feature type="region of interest" description="Disordered" evidence="1">
    <location>
        <begin position="27"/>
        <end position="72"/>
    </location>
</feature>
<dbReference type="EMBL" id="OZ034817">
    <property type="protein sequence ID" value="CAL1382301.1"/>
    <property type="molecule type" value="Genomic_DNA"/>
</dbReference>
<organism evidence="2 3">
    <name type="scientific">Linum trigynum</name>
    <dbReference type="NCBI Taxonomy" id="586398"/>
    <lineage>
        <taxon>Eukaryota</taxon>
        <taxon>Viridiplantae</taxon>
        <taxon>Streptophyta</taxon>
        <taxon>Embryophyta</taxon>
        <taxon>Tracheophyta</taxon>
        <taxon>Spermatophyta</taxon>
        <taxon>Magnoliopsida</taxon>
        <taxon>eudicotyledons</taxon>
        <taxon>Gunneridae</taxon>
        <taxon>Pentapetalae</taxon>
        <taxon>rosids</taxon>
        <taxon>fabids</taxon>
        <taxon>Malpighiales</taxon>
        <taxon>Linaceae</taxon>
        <taxon>Linum</taxon>
    </lineage>
</organism>
<sequence length="171" mass="18059">MLAWNSREEIYQAALRIEKADTTVHQEGIQQEGNKRNASNMTEWSGQPSQYRRRQSSTISFGDTQSQTGSSGLVKLSATEVSITSVGGITQGSVARPPGSAITVTSLGISPENSPRETDKGWLGPSSLSGVVERGLTQDHGLAASQTAPSRSREDALGSSTILIGAETRGL</sequence>